<keyword evidence="3" id="KW-1185">Reference proteome</keyword>
<feature type="transmembrane region" description="Helical" evidence="1">
    <location>
        <begin position="63"/>
        <end position="91"/>
    </location>
</feature>
<keyword evidence="1" id="KW-1133">Transmembrane helix</keyword>
<evidence type="ECO:0000256" key="1">
    <source>
        <dbReference type="SAM" id="Phobius"/>
    </source>
</evidence>
<feature type="transmembrane region" description="Helical" evidence="1">
    <location>
        <begin position="21"/>
        <end position="43"/>
    </location>
</feature>
<proteinExistence type="predicted"/>
<sequence length="166" mass="18002">MMAANDKEDVMEVRTSRGMSTVEIFPFLLIPVLIYNLLALFSAPPLAGATEPTLFATLRGEAFSLQMLSGSSLSLSWGDMLLLLAIVFLLVEIVKAPRTASPSIINHMLSMGVFIFCLVEFLMLRSFASATFFLMTMMVLLDAMAGMAVTIISARRDFDVSGGSSS</sequence>
<evidence type="ECO:0000313" key="3">
    <source>
        <dbReference type="Proteomes" id="UP001138757"/>
    </source>
</evidence>
<accession>A0A9X1DB70</accession>
<dbReference type="RefSeq" id="WP_214622572.1">
    <property type="nucleotide sequence ID" value="NZ_JAHGAW010000004.1"/>
</dbReference>
<protein>
    <recommendedName>
        <fullName evidence="4">Transmembrane protein</fullName>
    </recommendedName>
</protein>
<evidence type="ECO:0008006" key="4">
    <source>
        <dbReference type="Google" id="ProtNLM"/>
    </source>
</evidence>
<dbReference type="Proteomes" id="UP001138757">
    <property type="component" value="Unassembled WGS sequence"/>
</dbReference>
<evidence type="ECO:0000313" key="2">
    <source>
        <dbReference type="EMBL" id="MBT2186835.1"/>
    </source>
</evidence>
<dbReference type="AlphaFoldDB" id="A0A9X1DB70"/>
<keyword evidence="1" id="KW-0472">Membrane</keyword>
<feature type="transmembrane region" description="Helical" evidence="1">
    <location>
        <begin position="103"/>
        <end position="124"/>
    </location>
</feature>
<organism evidence="2 3">
    <name type="scientific">Sphingobium nicotianae</name>
    <dbReference type="NCBI Taxonomy" id="2782607"/>
    <lineage>
        <taxon>Bacteria</taxon>
        <taxon>Pseudomonadati</taxon>
        <taxon>Pseudomonadota</taxon>
        <taxon>Alphaproteobacteria</taxon>
        <taxon>Sphingomonadales</taxon>
        <taxon>Sphingomonadaceae</taxon>
        <taxon>Sphingobium</taxon>
    </lineage>
</organism>
<comment type="caution">
    <text evidence="2">The sequence shown here is derived from an EMBL/GenBank/DDBJ whole genome shotgun (WGS) entry which is preliminary data.</text>
</comment>
<feature type="transmembrane region" description="Helical" evidence="1">
    <location>
        <begin position="130"/>
        <end position="152"/>
    </location>
</feature>
<reference evidence="2" key="1">
    <citation type="submission" date="2021-05" db="EMBL/GenBank/DDBJ databases">
        <title>Genome of Sphingobium sp. strain.</title>
        <authorList>
            <person name="Fan R."/>
        </authorList>
    </citation>
    <scope>NUCLEOTIDE SEQUENCE</scope>
    <source>
        <strain evidence="2">H33</strain>
    </source>
</reference>
<dbReference type="EMBL" id="JAHGAW010000004">
    <property type="protein sequence ID" value="MBT2186835.1"/>
    <property type="molecule type" value="Genomic_DNA"/>
</dbReference>
<name>A0A9X1DB70_9SPHN</name>
<keyword evidence="1" id="KW-0812">Transmembrane</keyword>
<gene>
    <name evidence="2" type="ORF">KK488_07710</name>
</gene>